<dbReference type="AlphaFoldDB" id="X1MBL1"/>
<reference evidence="1" key="1">
    <citation type="journal article" date="2014" name="Front. Microbiol.">
        <title>High frequency of phylogenetically diverse reductive dehalogenase-homologous genes in deep subseafloor sedimentary metagenomes.</title>
        <authorList>
            <person name="Kawai M."/>
            <person name="Futagami T."/>
            <person name="Toyoda A."/>
            <person name="Takaki Y."/>
            <person name="Nishi S."/>
            <person name="Hori S."/>
            <person name="Arai W."/>
            <person name="Tsubouchi T."/>
            <person name="Morono Y."/>
            <person name="Uchiyama I."/>
            <person name="Ito T."/>
            <person name="Fujiyama A."/>
            <person name="Inagaki F."/>
            <person name="Takami H."/>
        </authorList>
    </citation>
    <scope>NUCLEOTIDE SEQUENCE</scope>
    <source>
        <strain evidence="1">Expedition CK06-06</strain>
    </source>
</reference>
<accession>X1MBL1</accession>
<proteinExistence type="predicted"/>
<comment type="caution">
    <text evidence="1">The sequence shown here is derived from an EMBL/GenBank/DDBJ whole genome shotgun (WGS) entry which is preliminary data.</text>
</comment>
<organism evidence="1">
    <name type="scientific">marine sediment metagenome</name>
    <dbReference type="NCBI Taxonomy" id="412755"/>
    <lineage>
        <taxon>unclassified sequences</taxon>
        <taxon>metagenomes</taxon>
        <taxon>ecological metagenomes</taxon>
    </lineage>
</organism>
<evidence type="ECO:0000313" key="1">
    <source>
        <dbReference type="EMBL" id="GAI12065.1"/>
    </source>
</evidence>
<name>X1MBL1_9ZZZZ</name>
<sequence length="127" mass="14602">MPKVTGKFEITLRTPICISFDFDVNKIADLHLEVDGNNILIRPLELRPHVADEEGDLIEPPALERICVWITKDISELVGTMPKQLPSEERKHFEPIIIEATRRFVKAIAAKTGNWELDYRQPVYCYA</sequence>
<feature type="non-terminal residue" evidence="1">
    <location>
        <position position="127"/>
    </location>
</feature>
<gene>
    <name evidence="1" type="ORF">S06H3_22155</name>
</gene>
<dbReference type="EMBL" id="BARV01011779">
    <property type="protein sequence ID" value="GAI12065.1"/>
    <property type="molecule type" value="Genomic_DNA"/>
</dbReference>
<protein>
    <submittedName>
        <fullName evidence="1">Uncharacterized protein</fullName>
    </submittedName>
</protein>